<organism evidence="2 3">
    <name type="scientific">Aureobasidium melanogenum</name>
    <name type="common">Aureobasidium pullulans var. melanogenum</name>
    <dbReference type="NCBI Taxonomy" id="46634"/>
    <lineage>
        <taxon>Eukaryota</taxon>
        <taxon>Fungi</taxon>
        <taxon>Dikarya</taxon>
        <taxon>Ascomycota</taxon>
        <taxon>Pezizomycotina</taxon>
        <taxon>Dothideomycetes</taxon>
        <taxon>Dothideomycetidae</taxon>
        <taxon>Dothideales</taxon>
        <taxon>Saccotheciaceae</taxon>
        <taxon>Aureobasidium</taxon>
    </lineage>
</organism>
<feature type="region of interest" description="Disordered" evidence="1">
    <location>
        <begin position="46"/>
        <end position="78"/>
    </location>
</feature>
<sequence>MFRLTSLIPPSIKTRFYTPQPLASLWSGIAAFSSTRHAAITRAAREQESEEARAARLERRREYRKTHRAKESEEAREARLERQREYYREWTRGARARDSEEARAAEAQRREHKKQYNFEYKRNPDKQAKHAEHNRKNHLKNRDKSILHIRRLRAEHLRLRRANGLASFIRGSKRWAQENWSWPTHQVVLTAARIDRHCTSCNQIRRLNLWWKEKHPPQSLETESPHDRYMCNSCFANSWELVVPEGSIERLPPLLTSPDHPPPSRLNDTKAQ</sequence>
<feature type="compositionally biased region" description="Basic and acidic residues" evidence="1">
    <location>
        <begin position="97"/>
        <end position="131"/>
    </location>
</feature>
<accession>A0A9P8ERX4</accession>
<feature type="compositionally biased region" description="Basic and acidic residues" evidence="1">
    <location>
        <begin position="69"/>
        <end position="78"/>
    </location>
</feature>
<name>A0A9P8ERX4_AURME</name>
<dbReference type="Proteomes" id="UP000779574">
    <property type="component" value="Unassembled WGS sequence"/>
</dbReference>
<feature type="non-terminal residue" evidence="2">
    <location>
        <position position="272"/>
    </location>
</feature>
<reference evidence="2" key="2">
    <citation type="submission" date="2021-08" db="EMBL/GenBank/DDBJ databases">
        <authorList>
            <person name="Gostincar C."/>
            <person name="Sun X."/>
            <person name="Song Z."/>
            <person name="Gunde-Cimerman N."/>
        </authorList>
    </citation>
    <scope>NUCLEOTIDE SEQUENCE</scope>
    <source>
        <strain evidence="2">EXF-9911</strain>
    </source>
</reference>
<dbReference type="EMBL" id="JAHFXF010000097">
    <property type="protein sequence ID" value="KAG9696624.1"/>
    <property type="molecule type" value="Genomic_DNA"/>
</dbReference>
<proteinExistence type="predicted"/>
<feature type="compositionally biased region" description="Basic and acidic residues" evidence="1">
    <location>
        <begin position="46"/>
        <end position="61"/>
    </location>
</feature>
<reference evidence="2" key="1">
    <citation type="journal article" date="2021" name="J Fungi (Basel)">
        <title>Virulence traits and population genomics of the black yeast Aureobasidium melanogenum.</title>
        <authorList>
            <person name="Cernosa A."/>
            <person name="Sun X."/>
            <person name="Gostincar C."/>
            <person name="Fang C."/>
            <person name="Gunde-Cimerman N."/>
            <person name="Song Z."/>
        </authorList>
    </citation>
    <scope>NUCLEOTIDE SEQUENCE</scope>
    <source>
        <strain evidence="2">EXF-9911</strain>
    </source>
</reference>
<dbReference type="OrthoDB" id="3910207at2759"/>
<gene>
    <name evidence="2" type="ORF">KCU76_g3597</name>
</gene>
<protein>
    <submittedName>
        <fullName evidence="2">Uncharacterized protein</fullName>
    </submittedName>
</protein>
<comment type="caution">
    <text evidence="2">The sequence shown here is derived from an EMBL/GenBank/DDBJ whole genome shotgun (WGS) entry which is preliminary data.</text>
</comment>
<evidence type="ECO:0000256" key="1">
    <source>
        <dbReference type="SAM" id="MobiDB-lite"/>
    </source>
</evidence>
<dbReference type="AlphaFoldDB" id="A0A9P8ERX4"/>
<feature type="region of interest" description="Disordered" evidence="1">
    <location>
        <begin position="97"/>
        <end position="141"/>
    </location>
</feature>
<feature type="region of interest" description="Disordered" evidence="1">
    <location>
        <begin position="252"/>
        <end position="272"/>
    </location>
</feature>
<evidence type="ECO:0000313" key="3">
    <source>
        <dbReference type="Proteomes" id="UP000779574"/>
    </source>
</evidence>
<evidence type="ECO:0000313" key="2">
    <source>
        <dbReference type="EMBL" id="KAG9696624.1"/>
    </source>
</evidence>